<name>A0A8S9TKU0_PHYIN</name>
<accession>A0A8S9TKU0</accession>
<dbReference type="AlphaFoldDB" id="A0A8S9TKU0"/>
<proteinExistence type="predicted"/>
<sequence length="215" mass="23890">MRSKDGNRKQYNDGARGTTEEGANDAEVTVAPAINMDGTRTMAHDGEATGQDSTKPVPPDSSRPMTRANRRRQEDVERNAREKMTAEDKNVDEATTAGKTSCVDDVTEGNEMPRTVTEARQNVVMIDCDEVPDDSNERQNELSRTAETKDDKNTKKPKRRVTWAMDDVESRTNTTATEGEKVMPPAGAPRRTAVGNHPNRVWTEEGELPRTRTTE</sequence>
<evidence type="ECO:0000313" key="2">
    <source>
        <dbReference type="EMBL" id="KAF4128971.1"/>
    </source>
</evidence>
<dbReference type="Proteomes" id="UP000704712">
    <property type="component" value="Unassembled WGS sequence"/>
</dbReference>
<organism evidence="2 3">
    <name type="scientific">Phytophthora infestans</name>
    <name type="common">Potato late blight agent</name>
    <name type="synonym">Botrytis infestans</name>
    <dbReference type="NCBI Taxonomy" id="4787"/>
    <lineage>
        <taxon>Eukaryota</taxon>
        <taxon>Sar</taxon>
        <taxon>Stramenopiles</taxon>
        <taxon>Oomycota</taxon>
        <taxon>Peronosporomycetes</taxon>
        <taxon>Peronosporales</taxon>
        <taxon>Peronosporaceae</taxon>
        <taxon>Phytophthora</taxon>
    </lineage>
</organism>
<feature type="compositionally biased region" description="Basic and acidic residues" evidence="1">
    <location>
        <begin position="1"/>
        <end position="11"/>
    </location>
</feature>
<comment type="caution">
    <text evidence="2">The sequence shown here is derived from an EMBL/GenBank/DDBJ whole genome shotgun (WGS) entry which is preliminary data.</text>
</comment>
<reference evidence="2" key="1">
    <citation type="submission" date="2020-03" db="EMBL/GenBank/DDBJ databases">
        <title>Hybrid Assembly of Korean Phytophthora infestans isolates.</title>
        <authorList>
            <person name="Prokchorchik M."/>
            <person name="Lee Y."/>
            <person name="Seo J."/>
            <person name="Cho J.-H."/>
            <person name="Park Y.-E."/>
            <person name="Jang D.-C."/>
            <person name="Im J.-S."/>
            <person name="Choi J.-G."/>
            <person name="Park H.-J."/>
            <person name="Lee G.-B."/>
            <person name="Lee Y.-G."/>
            <person name="Hong S.-Y."/>
            <person name="Cho K."/>
            <person name="Sohn K.H."/>
        </authorList>
    </citation>
    <scope>NUCLEOTIDE SEQUENCE</scope>
    <source>
        <strain evidence="2">KR_2_A2</strain>
    </source>
</reference>
<feature type="compositionally biased region" description="Basic and acidic residues" evidence="1">
    <location>
        <begin position="135"/>
        <end position="154"/>
    </location>
</feature>
<protein>
    <submittedName>
        <fullName evidence="2">Uncharacterized protein</fullName>
    </submittedName>
</protein>
<dbReference type="EMBL" id="JAACNO010003031">
    <property type="protein sequence ID" value="KAF4128971.1"/>
    <property type="molecule type" value="Genomic_DNA"/>
</dbReference>
<evidence type="ECO:0000313" key="3">
    <source>
        <dbReference type="Proteomes" id="UP000704712"/>
    </source>
</evidence>
<gene>
    <name evidence="2" type="ORF">GN958_ATG21837</name>
</gene>
<feature type="region of interest" description="Disordered" evidence="1">
    <location>
        <begin position="1"/>
        <end position="215"/>
    </location>
</feature>
<feature type="compositionally biased region" description="Basic and acidic residues" evidence="1">
    <location>
        <begin position="71"/>
        <end position="92"/>
    </location>
</feature>
<evidence type="ECO:0000256" key="1">
    <source>
        <dbReference type="SAM" id="MobiDB-lite"/>
    </source>
</evidence>